<dbReference type="SMART" id="SM00028">
    <property type="entry name" value="TPR"/>
    <property type="match status" value="5"/>
</dbReference>
<dbReference type="Pfam" id="PF13424">
    <property type="entry name" value="TPR_12"/>
    <property type="match status" value="1"/>
</dbReference>
<dbReference type="Pfam" id="PF01381">
    <property type="entry name" value="HTH_3"/>
    <property type="match status" value="1"/>
</dbReference>
<gene>
    <name evidence="3" type="ORF">J2S02_002753</name>
</gene>
<name>A0ABT9Z2C1_9BACI</name>
<accession>A0ABT9Z2C1</accession>
<dbReference type="InterPro" id="IPR019734">
    <property type="entry name" value="TPR_rpt"/>
</dbReference>
<evidence type="ECO:0000313" key="3">
    <source>
        <dbReference type="EMBL" id="MDQ0226408.1"/>
    </source>
</evidence>
<dbReference type="RefSeq" id="WP_174879628.1">
    <property type="nucleotide sequence ID" value="NZ_CADEPK010000033.1"/>
</dbReference>
<reference evidence="3 4" key="1">
    <citation type="submission" date="2023-07" db="EMBL/GenBank/DDBJ databases">
        <title>Genomic Encyclopedia of Type Strains, Phase IV (KMG-IV): sequencing the most valuable type-strain genomes for metagenomic binning, comparative biology and taxonomic classification.</title>
        <authorList>
            <person name="Goeker M."/>
        </authorList>
    </citation>
    <scope>NUCLEOTIDE SEQUENCE [LARGE SCALE GENOMIC DNA]</scope>
    <source>
        <strain evidence="3 4">DSM 17723</strain>
    </source>
</reference>
<evidence type="ECO:0000256" key="1">
    <source>
        <dbReference type="PROSITE-ProRule" id="PRU00339"/>
    </source>
</evidence>
<dbReference type="SMART" id="SM00530">
    <property type="entry name" value="HTH_XRE"/>
    <property type="match status" value="1"/>
</dbReference>
<organism evidence="3 4">
    <name type="scientific">Metabacillus niabensis</name>
    <dbReference type="NCBI Taxonomy" id="324854"/>
    <lineage>
        <taxon>Bacteria</taxon>
        <taxon>Bacillati</taxon>
        <taxon>Bacillota</taxon>
        <taxon>Bacilli</taxon>
        <taxon>Bacillales</taxon>
        <taxon>Bacillaceae</taxon>
        <taxon>Metabacillus</taxon>
    </lineage>
</organism>
<dbReference type="Gene3D" id="1.25.40.10">
    <property type="entry name" value="Tetratricopeptide repeat domain"/>
    <property type="match status" value="1"/>
</dbReference>
<keyword evidence="1" id="KW-0802">TPR repeat</keyword>
<feature type="domain" description="HTH cro/C1-type" evidence="2">
    <location>
        <begin position="6"/>
        <end position="59"/>
    </location>
</feature>
<dbReference type="InterPro" id="IPR001387">
    <property type="entry name" value="Cro/C1-type_HTH"/>
</dbReference>
<protein>
    <submittedName>
        <fullName evidence="3">Transcriptional regulator with XRE-family HTH domain</fullName>
    </submittedName>
</protein>
<dbReference type="SUPFAM" id="SSF47413">
    <property type="entry name" value="lambda repressor-like DNA-binding domains"/>
    <property type="match status" value="1"/>
</dbReference>
<dbReference type="PROSITE" id="PS50943">
    <property type="entry name" value="HTH_CROC1"/>
    <property type="match status" value="1"/>
</dbReference>
<dbReference type="CDD" id="cd00093">
    <property type="entry name" value="HTH_XRE"/>
    <property type="match status" value="1"/>
</dbReference>
<dbReference type="Proteomes" id="UP001232245">
    <property type="component" value="Unassembled WGS sequence"/>
</dbReference>
<dbReference type="InterPro" id="IPR011990">
    <property type="entry name" value="TPR-like_helical_dom_sf"/>
</dbReference>
<keyword evidence="4" id="KW-1185">Reference proteome</keyword>
<dbReference type="SUPFAM" id="SSF48452">
    <property type="entry name" value="TPR-like"/>
    <property type="match status" value="1"/>
</dbReference>
<dbReference type="PROSITE" id="PS50005">
    <property type="entry name" value="TPR"/>
    <property type="match status" value="1"/>
</dbReference>
<evidence type="ECO:0000259" key="2">
    <source>
        <dbReference type="PROSITE" id="PS50943"/>
    </source>
</evidence>
<dbReference type="Gene3D" id="1.10.260.40">
    <property type="entry name" value="lambda repressor-like DNA-binding domains"/>
    <property type="match status" value="1"/>
</dbReference>
<feature type="repeat" description="TPR" evidence="1">
    <location>
        <begin position="270"/>
        <end position="303"/>
    </location>
</feature>
<proteinExistence type="predicted"/>
<evidence type="ECO:0000313" key="4">
    <source>
        <dbReference type="Proteomes" id="UP001232245"/>
    </source>
</evidence>
<sequence length="421" mass="50871">MTGSRIKYYRMKSELTQEELCRGICSPSYLSKVENNNMEPSDEILRLLCERMGISPTVVVEEDIKLLEKKLDDWYDKMKRDCSTVKLTYDEIAKQFHHIQNPYLSSKYELFQIKYFLITNQYETILQHIKELDRFQAFLSTELLFYYHYFVGCAYYYMNKLTESEQHLTLSLQKLQLIPKNKDLFQFELADVYYHLSLCHGKLCHTHRTRDFAFKSLEIVDKLLDYKKQIKLYIVLGINEGRIKNFKNSLDYYERALKIAKLSHIHHYLGNIHHNIGYLYSLQGRATDAIRYYLESLHYTPTEKVESLISTYYCLAKEYKRLNQPENMHKMINKGMDLLKKYPLQDYEYHYKMLYLTERDDLSSERNFIKHEVIPYFREKQQWNYVVEYAEILARHYEENILYKEASKYYKTAFLAQQKIQ</sequence>
<dbReference type="EMBL" id="JAUSTZ010000005">
    <property type="protein sequence ID" value="MDQ0226408.1"/>
    <property type="molecule type" value="Genomic_DNA"/>
</dbReference>
<dbReference type="InterPro" id="IPR010982">
    <property type="entry name" value="Lambda_DNA-bd_dom_sf"/>
</dbReference>
<comment type="caution">
    <text evidence="3">The sequence shown here is derived from an EMBL/GenBank/DDBJ whole genome shotgun (WGS) entry which is preliminary data.</text>
</comment>